<accession>C6HNH7</accession>
<dbReference type="Proteomes" id="UP000002624">
    <property type="component" value="Unassembled WGS sequence"/>
</dbReference>
<protein>
    <submittedName>
        <fullName evidence="1">Uncharacterized protein</fullName>
    </submittedName>
</protein>
<reference evidence="2" key="1">
    <citation type="submission" date="2009-05" db="EMBL/GenBank/DDBJ databases">
        <title>The genome sequence of Ajellomyces capsulatus strain H143.</title>
        <authorList>
            <person name="Champion M."/>
            <person name="Cuomo C.A."/>
            <person name="Ma L.-J."/>
            <person name="Henn M.R."/>
            <person name="Sil A."/>
            <person name="Goldman B."/>
            <person name="Young S.K."/>
            <person name="Kodira C.D."/>
            <person name="Zeng Q."/>
            <person name="Koehrsen M."/>
            <person name="Alvarado L."/>
            <person name="Berlin A.M."/>
            <person name="Borenstein D."/>
            <person name="Chen Z."/>
            <person name="Engels R."/>
            <person name="Freedman E."/>
            <person name="Gellesch M."/>
            <person name="Goldberg J."/>
            <person name="Griggs A."/>
            <person name="Gujja S."/>
            <person name="Heiman D.I."/>
            <person name="Hepburn T.A."/>
            <person name="Howarth C."/>
            <person name="Jen D."/>
            <person name="Larson L."/>
            <person name="Lewis B."/>
            <person name="Mehta T."/>
            <person name="Park D."/>
            <person name="Pearson M."/>
            <person name="Roberts A."/>
            <person name="Saif S."/>
            <person name="Shea T.D."/>
            <person name="Shenoy N."/>
            <person name="Sisk P."/>
            <person name="Stolte C."/>
            <person name="Sykes S."/>
            <person name="Walk T."/>
            <person name="White J."/>
            <person name="Yandava C."/>
            <person name="Klein B."/>
            <person name="McEwen J.G."/>
            <person name="Puccia R."/>
            <person name="Goldman G.H."/>
            <person name="Felipe M.S."/>
            <person name="Nino-Vega G."/>
            <person name="San-Blas G."/>
            <person name="Taylor J.W."/>
            <person name="Mendoza L."/>
            <person name="Galagan J.E."/>
            <person name="Nusbaum C."/>
            <person name="Birren B.W."/>
        </authorList>
    </citation>
    <scope>NUCLEOTIDE SEQUENCE [LARGE SCALE GENOMIC DNA]</scope>
    <source>
        <strain evidence="2">H143</strain>
    </source>
</reference>
<sequence>MSQAITYFGDLLASKNGEFDTVLVLPWVKGRRLGAWDPSGHLHMAPMFVPPRLEGCDLVEGQHGYDVPPEKRQQTGIKYLGQTKPTNFEDLLDEEAWRQAGLLIKETRHSHGRNLHSETRPAPLFEAVLEFEAGMLQPPPRRKKPMLATTTYSD</sequence>
<name>C6HNH7_AJECH</name>
<dbReference type="HOGENOM" id="CLU_1703724_0_0_1"/>
<dbReference type="OrthoDB" id="10466499at2759"/>
<organism evidence="1 2">
    <name type="scientific">Ajellomyces capsulatus (strain H143)</name>
    <name type="common">Darling's disease fungus</name>
    <name type="synonym">Histoplasma capsulatum</name>
    <dbReference type="NCBI Taxonomy" id="544712"/>
    <lineage>
        <taxon>Eukaryota</taxon>
        <taxon>Fungi</taxon>
        <taxon>Dikarya</taxon>
        <taxon>Ascomycota</taxon>
        <taxon>Pezizomycotina</taxon>
        <taxon>Eurotiomycetes</taxon>
        <taxon>Eurotiomycetidae</taxon>
        <taxon>Onygenales</taxon>
        <taxon>Ajellomycetaceae</taxon>
        <taxon>Histoplasma</taxon>
    </lineage>
</organism>
<proteinExistence type="predicted"/>
<evidence type="ECO:0000313" key="2">
    <source>
        <dbReference type="Proteomes" id="UP000002624"/>
    </source>
</evidence>
<dbReference type="VEuPathDB" id="FungiDB:HCDG_07758"/>
<dbReference type="EMBL" id="GG692432">
    <property type="protein sequence ID" value="EER38023.1"/>
    <property type="molecule type" value="Genomic_DNA"/>
</dbReference>
<evidence type="ECO:0000313" key="1">
    <source>
        <dbReference type="EMBL" id="EER38023.1"/>
    </source>
</evidence>
<dbReference type="OMA" id="VEGQHGY"/>
<gene>
    <name evidence="1" type="ORF">HCDG_07758</name>
</gene>
<dbReference type="AlphaFoldDB" id="C6HNH7"/>